<proteinExistence type="predicted"/>
<gene>
    <name evidence="1" type="ORF">BDP27DRAFT_1547755</name>
</gene>
<accession>A0A9P5PHZ3</accession>
<dbReference type="EMBL" id="JADNRY010000094">
    <property type="protein sequence ID" value="KAF9066014.1"/>
    <property type="molecule type" value="Genomic_DNA"/>
</dbReference>
<comment type="caution">
    <text evidence="1">The sequence shown here is derived from an EMBL/GenBank/DDBJ whole genome shotgun (WGS) entry which is preliminary data.</text>
</comment>
<keyword evidence="2" id="KW-1185">Reference proteome</keyword>
<evidence type="ECO:0000313" key="1">
    <source>
        <dbReference type="EMBL" id="KAF9066014.1"/>
    </source>
</evidence>
<name>A0A9P5PHZ3_9AGAR</name>
<dbReference type="Proteomes" id="UP000772434">
    <property type="component" value="Unassembled WGS sequence"/>
</dbReference>
<dbReference type="AlphaFoldDB" id="A0A9P5PHZ3"/>
<protein>
    <submittedName>
        <fullName evidence="1">Uncharacterized protein</fullName>
    </submittedName>
</protein>
<reference evidence="1" key="1">
    <citation type="submission" date="2020-11" db="EMBL/GenBank/DDBJ databases">
        <authorList>
            <consortium name="DOE Joint Genome Institute"/>
            <person name="Ahrendt S."/>
            <person name="Riley R."/>
            <person name="Andreopoulos W."/>
            <person name="Labutti K."/>
            <person name="Pangilinan J."/>
            <person name="Ruiz-Duenas F.J."/>
            <person name="Barrasa J.M."/>
            <person name="Sanchez-Garcia M."/>
            <person name="Camarero S."/>
            <person name="Miyauchi S."/>
            <person name="Serrano A."/>
            <person name="Linde D."/>
            <person name="Babiker R."/>
            <person name="Drula E."/>
            <person name="Ayuso-Fernandez I."/>
            <person name="Pacheco R."/>
            <person name="Padilla G."/>
            <person name="Ferreira P."/>
            <person name="Barriuso J."/>
            <person name="Kellner H."/>
            <person name="Castanera R."/>
            <person name="Alfaro M."/>
            <person name="Ramirez L."/>
            <person name="Pisabarro A.G."/>
            <person name="Kuo A."/>
            <person name="Tritt A."/>
            <person name="Lipzen A."/>
            <person name="He G."/>
            <person name="Yan M."/>
            <person name="Ng V."/>
            <person name="Cullen D."/>
            <person name="Martin F."/>
            <person name="Rosso M.-N."/>
            <person name="Henrissat B."/>
            <person name="Hibbett D."/>
            <person name="Martinez A.T."/>
            <person name="Grigoriev I.V."/>
        </authorList>
    </citation>
    <scope>NUCLEOTIDE SEQUENCE</scope>
    <source>
        <strain evidence="1">AH 40177</strain>
    </source>
</reference>
<organism evidence="1 2">
    <name type="scientific">Rhodocollybia butyracea</name>
    <dbReference type="NCBI Taxonomy" id="206335"/>
    <lineage>
        <taxon>Eukaryota</taxon>
        <taxon>Fungi</taxon>
        <taxon>Dikarya</taxon>
        <taxon>Basidiomycota</taxon>
        <taxon>Agaricomycotina</taxon>
        <taxon>Agaricomycetes</taxon>
        <taxon>Agaricomycetidae</taxon>
        <taxon>Agaricales</taxon>
        <taxon>Marasmiineae</taxon>
        <taxon>Omphalotaceae</taxon>
        <taxon>Rhodocollybia</taxon>
    </lineage>
</organism>
<sequence>MSLSQLRLAPRRSEATLTEVTLTFLNVQTGEIKDGSPSIKYEKKIRIAIKNALGIKNIKIDPHGSDDTDGQEDTLFFNLVGGKDCKPGLDQFKAADDCVGVSPVTARVKGPAQKEWNTSRDKARLVFERLLRQPAVSPTGRLPVGRSAVIFIDGQTGQPKYTTTTTATTTTKSLDQTTFDTTQAQSAFTRTISAALGVDQEEVRYLGVRQFRHTYLGFSKGEPGPDKFSAVEAYPLFSGGKVGVAMHSTHTEWTLIAQEFNDHFMKGIAPDSVILSHTVDLILPE</sequence>
<evidence type="ECO:0000313" key="2">
    <source>
        <dbReference type="Proteomes" id="UP000772434"/>
    </source>
</evidence>